<evidence type="ECO:0000256" key="12">
    <source>
        <dbReference type="ARBA" id="ARBA00044252"/>
    </source>
</evidence>
<dbReference type="InterPro" id="IPR029149">
    <property type="entry name" value="Creatin/AminoP/Spt16_N"/>
</dbReference>
<proteinExistence type="inferred from homology"/>
<evidence type="ECO:0000256" key="5">
    <source>
        <dbReference type="ARBA" id="ARBA00022801"/>
    </source>
</evidence>
<keyword evidence="5" id="KW-0378">Hydrolase</keyword>
<evidence type="ECO:0000256" key="11">
    <source>
        <dbReference type="ARBA" id="ARBA00044141"/>
    </source>
</evidence>
<dbReference type="EC" id="3.4.13.9" evidence="10"/>
<feature type="domain" description="Aminopeptidase P N-terminal" evidence="16">
    <location>
        <begin position="32"/>
        <end position="171"/>
    </location>
</feature>
<dbReference type="GO" id="GO:0006508">
    <property type="term" value="P:proteolysis"/>
    <property type="evidence" value="ECO:0007669"/>
    <property type="project" value="UniProtKB-KW"/>
</dbReference>
<dbReference type="GO" id="GO:0070006">
    <property type="term" value="F:metalloaminopeptidase activity"/>
    <property type="evidence" value="ECO:0007669"/>
    <property type="project" value="InterPro"/>
</dbReference>
<dbReference type="AlphaFoldDB" id="A0AB34IFR1"/>
<dbReference type="InterPro" id="IPR007865">
    <property type="entry name" value="Aminopep_P_N"/>
</dbReference>
<organism evidence="17 18">
    <name type="scientific">Prymnesium parvum</name>
    <name type="common">Toxic golden alga</name>
    <dbReference type="NCBI Taxonomy" id="97485"/>
    <lineage>
        <taxon>Eukaryota</taxon>
        <taxon>Haptista</taxon>
        <taxon>Haptophyta</taxon>
        <taxon>Prymnesiophyceae</taxon>
        <taxon>Prymnesiales</taxon>
        <taxon>Prymnesiaceae</taxon>
        <taxon>Prymnesium</taxon>
    </lineage>
</organism>
<dbReference type="Pfam" id="PF05195">
    <property type="entry name" value="AMP_N"/>
    <property type="match status" value="1"/>
</dbReference>
<comment type="catalytic activity">
    <reaction evidence="15">
        <text>Xaa-L-Pro dipeptide + H2O = an L-alpha-amino acid + L-proline</text>
        <dbReference type="Rhea" id="RHEA:76407"/>
        <dbReference type="ChEBI" id="CHEBI:15377"/>
        <dbReference type="ChEBI" id="CHEBI:59869"/>
        <dbReference type="ChEBI" id="CHEBI:60039"/>
        <dbReference type="ChEBI" id="CHEBI:195196"/>
        <dbReference type="EC" id="3.4.13.9"/>
    </reaction>
</comment>
<evidence type="ECO:0000256" key="15">
    <source>
        <dbReference type="ARBA" id="ARBA00048994"/>
    </source>
</evidence>
<dbReference type="PANTHER" id="PTHR48480">
    <property type="match status" value="1"/>
</dbReference>
<gene>
    <name evidence="17" type="ORF">AB1Y20_016359</name>
</gene>
<evidence type="ECO:0000256" key="1">
    <source>
        <dbReference type="ARBA" id="ARBA00001936"/>
    </source>
</evidence>
<dbReference type="SMART" id="SM01011">
    <property type="entry name" value="AMP_N"/>
    <property type="match status" value="1"/>
</dbReference>
<name>A0AB34IFR1_PRYPA</name>
<dbReference type="Proteomes" id="UP001515480">
    <property type="component" value="Unassembled WGS sequence"/>
</dbReference>
<evidence type="ECO:0000256" key="6">
    <source>
        <dbReference type="ARBA" id="ARBA00022997"/>
    </source>
</evidence>
<comment type="subunit">
    <text evidence="2">Homodimer.</text>
</comment>
<keyword evidence="4" id="KW-0479">Metal-binding</keyword>
<dbReference type="PANTHER" id="PTHR48480:SF2">
    <property type="entry name" value="PEPTIDASE D"/>
    <property type="match status" value="1"/>
</dbReference>
<evidence type="ECO:0000256" key="10">
    <source>
        <dbReference type="ARBA" id="ARBA00044051"/>
    </source>
</evidence>
<evidence type="ECO:0000256" key="7">
    <source>
        <dbReference type="ARBA" id="ARBA00023049"/>
    </source>
</evidence>
<evidence type="ECO:0000256" key="3">
    <source>
        <dbReference type="ARBA" id="ARBA00022670"/>
    </source>
</evidence>
<accession>A0AB34IFR1</accession>
<evidence type="ECO:0000259" key="16">
    <source>
        <dbReference type="SMART" id="SM01011"/>
    </source>
</evidence>
<comment type="caution">
    <text evidence="17">The sequence shown here is derived from an EMBL/GenBank/DDBJ whole genome shotgun (WGS) entry which is preliminary data.</text>
</comment>
<dbReference type="InterPro" id="IPR052433">
    <property type="entry name" value="X-Pro_dipept-like"/>
</dbReference>
<dbReference type="Gene3D" id="3.90.230.10">
    <property type="entry name" value="Creatinase/methionine aminopeptidase superfamily"/>
    <property type="match status" value="1"/>
</dbReference>
<keyword evidence="7" id="KW-0482">Metalloprotease</keyword>
<evidence type="ECO:0000256" key="13">
    <source>
        <dbReference type="ARBA" id="ARBA00044284"/>
    </source>
</evidence>
<dbReference type="CDD" id="cd01087">
    <property type="entry name" value="Prolidase"/>
    <property type="match status" value="1"/>
</dbReference>
<dbReference type="EMBL" id="JBGBPQ010000029">
    <property type="protein sequence ID" value="KAL1496404.1"/>
    <property type="molecule type" value="Genomic_DNA"/>
</dbReference>
<comment type="cofactor">
    <cofactor evidence="1">
        <name>Mn(2+)</name>
        <dbReference type="ChEBI" id="CHEBI:29035"/>
    </cofactor>
</comment>
<dbReference type="InterPro" id="IPR000994">
    <property type="entry name" value="Pept_M24"/>
</dbReference>
<evidence type="ECO:0000256" key="9">
    <source>
        <dbReference type="ARBA" id="ARBA00043990"/>
    </source>
</evidence>
<dbReference type="GO" id="GO:0030145">
    <property type="term" value="F:manganese ion binding"/>
    <property type="evidence" value="ECO:0007669"/>
    <property type="project" value="InterPro"/>
</dbReference>
<dbReference type="SUPFAM" id="SSF55920">
    <property type="entry name" value="Creatinase/aminopeptidase"/>
    <property type="match status" value="1"/>
</dbReference>
<keyword evidence="18" id="KW-1185">Reference proteome</keyword>
<dbReference type="GO" id="GO:0102009">
    <property type="term" value="F:proline dipeptidase activity"/>
    <property type="evidence" value="ECO:0007669"/>
    <property type="project" value="UniProtKB-EC"/>
</dbReference>
<dbReference type="Pfam" id="PF00557">
    <property type="entry name" value="Peptidase_M24"/>
    <property type="match status" value="1"/>
</dbReference>
<evidence type="ECO:0000313" key="17">
    <source>
        <dbReference type="EMBL" id="KAL1496404.1"/>
    </source>
</evidence>
<evidence type="ECO:0000313" key="18">
    <source>
        <dbReference type="Proteomes" id="UP001515480"/>
    </source>
</evidence>
<dbReference type="SUPFAM" id="SSF53092">
    <property type="entry name" value="Creatinase/prolidase N-terminal domain"/>
    <property type="match status" value="1"/>
</dbReference>
<evidence type="ECO:0000256" key="8">
    <source>
        <dbReference type="ARBA" id="ARBA00023211"/>
    </source>
</evidence>
<keyword evidence="6" id="KW-0224">Dipeptidase</keyword>
<keyword evidence="8" id="KW-0464">Manganese</keyword>
<reference evidence="17 18" key="1">
    <citation type="journal article" date="2024" name="Science">
        <title>Giant polyketide synthase enzymes in the biosynthesis of giant marine polyether toxins.</title>
        <authorList>
            <person name="Fallon T.R."/>
            <person name="Shende V.V."/>
            <person name="Wierzbicki I.H."/>
            <person name="Pendleton A.L."/>
            <person name="Watervoot N.F."/>
            <person name="Auber R.P."/>
            <person name="Gonzalez D.J."/>
            <person name="Wisecaver J.H."/>
            <person name="Moore B.S."/>
        </authorList>
    </citation>
    <scope>NUCLEOTIDE SEQUENCE [LARGE SCALE GENOMIC DNA]</scope>
    <source>
        <strain evidence="17 18">12B1</strain>
    </source>
</reference>
<evidence type="ECO:0000256" key="14">
    <source>
        <dbReference type="ARBA" id="ARBA00044351"/>
    </source>
</evidence>
<protein>
    <recommendedName>
        <fullName evidence="11">Xaa-Pro dipeptidase</fullName>
        <ecNumber evidence="10">3.4.13.9</ecNumber>
    </recommendedName>
    <alternativeName>
        <fullName evidence="14">Imidodipeptidase</fullName>
    </alternativeName>
    <alternativeName>
        <fullName evidence="12">Peptidase D</fullName>
    </alternativeName>
    <alternativeName>
        <fullName evidence="13">Proline dipeptidase</fullName>
    </alternativeName>
</protein>
<sequence length="547" mass="59283">MCEPCDRPAKQPKLAAPFFSRGAGTYQVTTPLPAEARAKLLARLRADGLCGVLLLRGGVSSCRNDSDHELLFRQESYFAYLFGVKEPDCWATIELPSGRATLFVPRLPAEYAIWMGEVKSAEAFRDAYRLEAAAYTDQLQARVAEALRACAEEAARPAAVYTLSGTNSDSGADLASVLPTAEGVPPGATVEADKACHVYEVLADCRTTKSEGELDLLRYVSWITSMAHVEVMRECKPGLMEYQLEAKFLHHIYYYGGCRLAAYTCICACGPNSAVLHYGHAGAPNDQKLEAGSMALLDMGAEYFCYCSDITCSYPVSGTFTPDQAMVYGAVLEAQKQILAAMRPGVSWAAMHRLMWRVVVSALRDYGLLVGELEEMLQAGIGAVFIPCGLGHLIGLDTHDVGGYLSHTPPRIEEAGISKLRTARVLEKGQVLTVEPGCYFIDALLKPAVASAATSKFFNLAMLERFTRFGGVRLEDVVAVTESGVENYTLCPRTIGEVESVMAGGAWPPAKDEAPWLFRQWGTLDATTGAVVTDQKLMATGKDTKTV</sequence>
<keyword evidence="3" id="KW-0645">Protease</keyword>
<dbReference type="InterPro" id="IPR036005">
    <property type="entry name" value="Creatinase/aminopeptidase-like"/>
</dbReference>
<evidence type="ECO:0000256" key="4">
    <source>
        <dbReference type="ARBA" id="ARBA00022723"/>
    </source>
</evidence>
<dbReference type="FunFam" id="3.90.230.10:FF:000002">
    <property type="entry name" value="Xaa-Pro aminopeptidase 3"/>
    <property type="match status" value="1"/>
</dbReference>
<dbReference type="Gene3D" id="3.40.350.10">
    <property type="entry name" value="Creatinase/prolidase N-terminal domain"/>
    <property type="match status" value="1"/>
</dbReference>
<comment type="similarity">
    <text evidence="9">Belongs to the peptidase M24B family. Eukaryotic-type prolidase subfamily.</text>
</comment>
<evidence type="ECO:0000256" key="2">
    <source>
        <dbReference type="ARBA" id="ARBA00011738"/>
    </source>
</evidence>